<keyword evidence="13 16" id="KW-0472">Membrane</keyword>
<comment type="pathway">
    <text evidence="3">Sphingolipid metabolism.</text>
</comment>
<comment type="subcellular location">
    <subcellularLocation>
        <location evidence="1">Golgi apparatus membrane</location>
        <topology evidence="1">Multi-pass membrane protein</topology>
    </subcellularLocation>
</comment>
<evidence type="ECO:0000256" key="8">
    <source>
        <dbReference type="ARBA" id="ARBA00022679"/>
    </source>
</evidence>
<keyword evidence="8 17" id="KW-0808">Transferase</keyword>
<evidence type="ECO:0000256" key="9">
    <source>
        <dbReference type="ARBA" id="ARBA00022692"/>
    </source>
</evidence>
<gene>
    <name evidence="17" type="primary">GlcT-1</name>
    <name evidence="17" type="ORF">OS493_037676</name>
</gene>
<evidence type="ECO:0000313" key="17">
    <source>
        <dbReference type="EMBL" id="KAJ7375978.1"/>
    </source>
</evidence>
<evidence type="ECO:0000256" key="13">
    <source>
        <dbReference type="ARBA" id="ARBA00023136"/>
    </source>
</evidence>
<dbReference type="AlphaFoldDB" id="A0A9W9Z664"/>
<evidence type="ECO:0000256" key="14">
    <source>
        <dbReference type="ARBA" id="ARBA00047869"/>
    </source>
</evidence>
<dbReference type="GO" id="GO:0008120">
    <property type="term" value="F:ceramide glucosyltransferase activity"/>
    <property type="evidence" value="ECO:0007669"/>
    <property type="project" value="UniProtKB-EC"/>
</dbReference>
<dbReference type="Pfam" id="PF13506">
    <property type="entry name" value="Glyco_transf_21"/>
    <property type="match status" value="1"/>
</dbReference>
<dbReference type="PANTHER" id="PTHR12726">
    <property type="entry name" value="CERAMIDE GLUCOSYLTRANSFERASE"/>
    <property type="match status" value="1"/>
</dbReference>
<dbReference type="Gene3D" id="3.90.550.10">
    <property type="entry name" value="Spore Coat Polysaccharide Biosynthesis Protein SpsA, Chain A"/>
    <property type="match status" value="1"/>
</dbReference>
<comment type="caution">
    <text evidence="17">The sequence shown here is derived from an EMBL/GenBank/DDBJ whole genome shotgun (WGS) entry which is preliminary data.</text>
</comment>
<keyword evidence="12" id="KW-0443">Lipid metabolism</keyword>
<dbReference type="InterPro" id="IPR025993">
    <property type="entry name" value="Ceramide_glucosylTrfase"/>
</dbReference>
<organism evidence="17 18">
    <name type="scientific">Desmophyllum pertusum</name>
    <dbReference type="NCBI Taxonomy" id="174260"/>
    <lineage>
        <taxon>Eukaryota</taxon>
        <taxon>Metazoa</taxon>
        <taxon>Cnidaria</taxon>
        <taxon>Anthozoa</taxon>
        <taxon>Hexacorallia</taxon>
        <taxon>Scleractinia</taxon>
        <taxon>Caryophylliina</taxon>
        <taxon>Caryophylliidae</taxon>
        <taxon>Desmophyllum</taxon>
    </lineage>
</organism>
<evidence type="ECO:0000256" key="12">
    <source>
        <dbReference type="ARBA" id="ARBA00023098"/>
    </source>
</evidence>
<evidence type="ECO:0000256" key="4">
    <source>
        <dbReference type="ARBA" id="ARBA00006739"/>
    </source>
</evidence>
<dbReference type="OrthoDB" id="1483400at2759"/>
<evidence type="ECO:0000256" key="16">
    <source>
        <dbReference type="SAM" id="Phobius"/>
    </source>
</evidence>
<evidence type="ECO:0000256" key="11">
    <source>
        <dbReference type="ARBA" id="ARBA00023034"/>
    </source>
</evidence>
<dbReference type="PANTHER" id="PTHR12726:SF0">
    <property type="entry name" value="CERAMIDE GLUCOSYLTRANSFERASE"/>
    <property type="match status" value="1"/>
</dbReference>
<keyword evidence="11" id="KW-0333">Golgi apparatus</keyword>
<evidence type="ECO:0000256" key="5">
    <source>
        <dbReference type="ARBA" id="ARBA00012699"/>
    </source>
</evidence>
<comment type="pathway">
    <text evidence="2">Lipid metabolism; sphingolipid metabolism.</text>
</comment>
<dbReference type="EMBL" id="MU826424">
    <property type="protein sequence ID" value="KAJ7375978.1"/>
    <property type="molecule type" value="Genomic_DNA"/>
</dbReference>
<sequence>MASPFDEFYAPSATELLAFGFILLWIVLVLFQLMSIATGKLYLHKSTPAANNKELPGVSILKPLVGDEPNLIKNLQTFFELNYPKAKFEILVCVQDELDPAVTIVRQLMEAYPLVNSRLFTAAKTIGVNPKINNMNQGYKAAKYDLLWICDSNIKVHQGTLQELVSHMGPGVGMVHQIPFVTNCTDFAACVDKVYFGTQHAFVYLLAYCLGQLCANGMSSLYSKPLLDEIGGLEVFSCYIAEDYFISKAIFKRGMKVVLSSDPAIQNPSTYSLLRYQQRMVRWTRLRLTMEPFPAIFEPLTESVVIGLLTSWAVWVPVGIQCCTYLH</sequence>
<keyword evidence="9 16" id="KW-0812">Transmembrane</keyword>
<evidence type="ECO:0000256" key="1">
    <source>
        <dbReference type="ARBA" id="ARBA00004653"/>
    </source>
</evidence>
<feature type="transmembrane region" description="Helical" evidence="16">
    <location>
        <begin position="16"/>
        <end position="37"/>
    </location>
</feature>
<evidence type="ECO:0000256" key="15">
    <source>
        <dbReference type="ARBA" id="ARBA00048104"/>
    </source>
</evidence>
<dbReference type="EC" id="2.4.1.80" evidence="5"/>
<proteinExistence type="inferred from homology"/>
<dbReference type="GO" id="GO:0006679">
    <property type="term" value="P:glucosylceramide biosynthetic process"/>
    <property type="evidence" value="ECO:0007669"/>
    <property type="project" value="TreeGrafter"/>
</dbReference>
<evidence type="ECO:0000256" key="2">
    <source>
        <dbReference type="ARBA" id="ARBA00004760"/>
    </source>
</evidence>
<accession>A0A9W9Z664</accession>
<reference evidence="17" key="1">
    <citation type="submission" date="2023-01" db="EMBL/GenBank/DDBJ databases">
        <title>Genome assembly of the deep-sea coral Lophelia pertusa.</title>
        <authorList>
            <person name="Herrera S."/>
            <person name="Cordes E."/>
        </authorList>
    </citation>
    <scope>NUCLEOTIDE SEQUENCE</scope>
    <source>
        <strain evidence="17">USNM1676648</strain>
        <tissue evidence="17">Polyp</tissue>
    </source>
</reference>
<evidence type="ECO:0000256" key="3">
    <source>
        <dbReference type="ARBA" id="ARBA00004991"/>
    </source>
</evidence>
<comment type="catalytic activity">
    <reaction evidence="14">
        <text>UDP-alpha-D-xylose + an N-acylsphing-4-enine = a beta-D-xylosyl-(1&lt;-&gt;1')-N-acylsphing-4-enine + UDP + H(+)</text>
        <dbReference type="Rhea" id="RHEA:70243"/>
        <dbReference type="ChEBI" id="CHEBI:15378"/>
        <dbReference type="ChEBI" id="CHEBI:52639"/>
        <dbReference type="ChEBI" id="CHEBI:57632"/>
        <dbReference type="ChEBI" id="CHEBI:58223"/>
        <dbReference type="ChEBI" id="CHEBI:189068"/>
    </reaction>
    <physiologicalReaction direction="left-to-right" evidence="14">
        <dbReference type="Rhea" id="RHEA:70244"/>
    </physiologicalReaction>
</comment>
<comment type="catalytic activity">
    <reaction evidence="15">
        <text>N-(9Z-octadecenoyl)-sphing-4-enine + UDP-alpha-D-xylose = beta-D-xylosyl-(1&lt;-&gt;1')-N-(9Z-octadecenoyl)-sphing-4-enine + UDP + H(+)</text>
        <dbReference type="Rhea" id="RHEA:70247"/>
        <dbReference type="ChEBI" id="CHEBI:15378"/>
        <dbReference type="ChEBI" id="CHEBI:57632"/>
        <dbReference type="ChEBI" id="CHEBI:58223"/>
        <dbReference type="ChEBI" id="CHEBI:77996"/>
        <dbReference type="ChEBI" id="CHEBI:189081"/>
    </reaction>
    <physiologicalReaction direction="left-to-right" evidence="15">
        <dbReference type="Rhea" id="RHEA:70248"/>
    </physiologicalReaction>
</comment>
<dbReference type="InterPro" id="IPR029044">
    <property type="entry name" value="Nucleotide-diphossugar_trans"/>
</dbReference>
<evidence type="ECO:0000313" key="18">
    <source>
        <dbReference type="Proteomes" id="UP001163046"/>
    </source>
</evidence>
<evidence type="ECO:0000256" key="10">
    <source>
        <dbReference type="ARBA" id="ARBA00022989"/>
    </source>
</evidence>
<keyword evidence="7 17" id="KW-0328">Glycosyltransferase</keyword>
<dbReference type="Proteomes" id="UP001163046">
    <property type="component" value="Unassembled WGS sequence"/>
</dbReference>
<dbReference type="CDD" id="cd02520">
    <property type="entry name" value="Glucosylceramide_synthase"/>
    <property type="match status" value="1"/>
</dbReference>
<keyword evidence="10 16" id="KW-1133">Transmembrane helix</keyword>
<dbReference type="GO" id="GO:0000139">
    <property type="term" value="C:Golgi membrane"/>
    <property type="evidence" value="ECO:0007669"/>
    <property type="project" value="UniProtKB-SubCell"/>
</dbReference>
<dbReference type="SUPFAM" id="SSF53448">
    <property type="entry name" value="Nucleotide-diphospho-sugar transferases"/>
    <property type="match status" value="1"/>
</dbReference>
<protein>
    <recommendedName>
        <fullName evidence="5">ceramide glucosyltransferase</fullName>
        <ecNumber evidence="5">2.4.1.80</ecNumber>
    </recommendedName>
</protein>
<evidence type="ECO:0000256" key="7">
    <source>
        <dbReference type="ARBA" id="ARBA00022676"/>
    </source>
</evidence>
<keyword evidence="6" id="KW-0444">Lipid biosynthesis</keyword>
<dbReference type="FunFam" id="3.90.550.10:FF:000041">
    <property type="entry name" value="UDP-glucose ceramide glucosyltransferase"/>
    <property type="match status" value="1"/>
</dbReference>
<keyword evidence="18" id="KW-1185">Reference proteome</keyword>
<name>A0A9W9Z664_9CNID</name>
<comment type="similarity">
    <text evidence="4">Belongs to the glycosyltransferase 2 family.</text>
</comment>
<evidence type="ECO:0000256" key="6">
    <source>
        <dbReference type="ARBA" id="ARBA00022516"/>
    </source>
</evidence>